<dbReference type="AlphaFoldDB" id="A0AAN8JSI4"/>
<dbReference type="InterPro" id="IPR002885">
    <property type="entry name" value="PPR_rpt"/>
</dbReference>
<evidence type="ECO:0000256" key="1">
    <source>
        <dbReference type="PROSITE-ProRule" id="PRU00708"/>
    </source>
</evidence>
<dbReference type="Gene3D" id="1.25.40.10">
    <property type="entry name" value="Tetratricopeptide repeat domain"/>
    <property type="match status" value="3"/>
</dbReference>
<dbReference type="NCBIfam" id="TIGR00756">
    <property type="entry name" value="PPR"/>
    <property type="match status" value="1"/>
</dbReference>
<dbReference type="GO" id="GO:0000049">
    <property type="term" value="F:tRNA binding"/>
    <property type="evidence" value="ECO:0007669"/>
    <property type="project" value="TreeGrafter"/>
</dbReference>
<reference evidence="3 4" key="1">
    <citation type="submission" date="2024-01" db="EMBL/GenBank/DDBJ databases">
        <title>The genome of the rayed Mediterranean limpet Patella caerulea (Linnaeus, 1758).</title>
        <authorList>
            <person name="Anh-Thu Weber A."/>
            <person name="Halstead-Nussloch G."/>
        </authorList>
    </citation>
    <scope>NUCLEOTIDE SEQUENCE [LARGE SCALE GENOMIC DNA]</scope>
    <source>
        <strain evidence="3">AATW-2023a</strain>
        <tissue evidence="3">Whole specimen</tissue>
    </source>
</reference>
<dbReference type="GO" id="GO:0042780">
    <property type="term" value="P:tRNA 3'-end processing"/>
    <property type="evidence" value="ECO:0007669"/>
    <property type="project" value="TreeGrafter"/>
</dbReference>
<feature type="compositionally biased region" description="Polar residues" evidence="2">
    <location>
        <begin position="35"/>
        <end position="55"/>
    </location>
</feature>
<dbReference type="EMBL" id="JAZGQO010000007">
    <property type="protein sequence ID" value="KAK6180755.1"/>
    <property type="molecule type" value="Genomic_DNA"/>
</dbReference>
<name>A0AAN8JSI4_PATCE</name>
<feature type="repeat" description="PPR" evidence="1">
    <location>
        <begin position="318"/>
        <end position="356"/>
    </location>
</feature>
<accession>A0AAN8JSI4</accession>
<dbReference type="PROSITE" id="PS51375">
    <property type="entry name" value="PPR"/>
    <property type="match status" value="3"/>
</dbReference>
<dbReference type="PANTHER" id="PTHR24014:SF6">
    <property type="entry name" value="PENTATRICOPEPTIDE REPEAT-CONTAINING PROTEIN 1, MITOCHONDRIAL"/>
    <property type="match status" value="1"/>
</dbReference>
<dbReference type="InterPro" id="IPR011990">
    <property type="entry name" value="TPR-like_helical_dom_sf"/>
</dbReference>
<gene>
    <name evidence="3" type="ORF">SNE40_008749</name>
</gene>
<comment type="caution">
    <text evidence="3">The sequence shown here is derived from an EMBL/GenBank/DDBJ whole genome shotgun (WGS) entry which is preliminary data.</text>
</comment>
<feature type="repeat" description="PPR" evidence="1">
    <location>
        <begin position="596"/>
        <end position="630"/>
    </location>
</feature>
<feature type="region of interest" description="Disordered" evidence="2">
    <location>
        <begin position="35"/>
        <end position="77"/>
    </location>
</feature>
<dbReference type="PANTHER" id="PTHR24014">
    <property type="entry name" value="2-OXOGLUTARATE AND IRON-DEPENDENT OXYGENASE DOMAIN-CONTAINING PROTEIN 2"/>
    <property type="match status" value="1"/>
</dbReference>
<keyword evidence="4" id="KW-1185">Reference proteome</keyword>
<dbReference type="Proteomes" id="UP001347796">
    <property type="component" value="Unassembled WGS sequence"/>
</dbReference>
<evidence type="ECO:0008006" key="5">
    <source>
        <dbReference type="Google" id="ProtNLM"/>
    </source>
</evidence>
<sequence length="755" mass="87454">MKAVTQGFKLLNQLQTRCVWTLSKGCQIHHKPIYSQSTSRNQSTEETPSLHQNSESESDFEERSPSGTRPLFHKLHRRTLTEDEEEINREFRNVKLYSKNDEFGSDSRSTFDDKILHRRDRSKIQQEIGQQHEHKISVEWEDGDEFGNTRQFHHRQLSMNKCEHYSDRNYQRHKKEDKRIKNFTTPRNNTRINNFTNRNDSVNLKNIFGTLNEENDQIEVESVDEFEELRNDKPHVRLSSDGRRNVPYWYGRQIEKLGKRGKIDEAIAVLEDWMLKRDRVKPTNYNFSVLMGVLARNGETKKAFKVFNKMKKMGLVPDAVSYTALFNACANSPSKQDGLQRAKNLHELMKESGWHPNLITGRAMIKAYGFCGDLPAAFAVMDELATRYPLDQKCISSLLMACISDKENGVKLASEVWQVMVQHRVKPDLPIYNLLLRVIRECGIGHDFSQVEAGSMKDFPQIAETGSGTSWNLVSSTAEDSQNFENTSENSAFTKNEEELDLEMVRDMSENSLRTLPTNFLVHRVDFDLLSEVDFSERANRMALIGGTKNFLDHMENSGARPDIRTFALLLDNTLQTLEEEDQLLMIMENYGVHPDQEFYNTLMRKRCLRKDFDGAKIMLRKMASQNLQPNMETFEIMTITCRKQADGSQLLKAIEDVGGQPSRKIFTSLIRCSGVNFYYKLDLIKRMEDLNLQPDSNLLQHIEQDVKRGKNLIVEMESGRREKQSLSFLAGGMNKFIVYYTSWLKRCQVSEFEP</sequence>
<proteinExistence type="predicted"/>
<dbReference type="GO" id="GO:0005759">
    <property type="term" value="C:mitochondrial matrix"/>
    <property type="evidence" value="ECO:0007669"/>
    <property type="project" value="TreeGrafter"/>
</dbReference>
<evidence type="ECO:0000313" key="3">
    <source>
        <dbReference type="EMBL" id="KAK6180755.1"/>
    </source>
</evidence>
<evidence type="ECO:0000313" key="4">
    <source>
        <dbReference type="Proteomes" id="UP001347796"/>
    </source>
</evidence>
<feature type="repeat" description="PPR" evidence="1">
    <location>
        <begin position="283"/>
        <end position="317"/>
    </location>
</feature>
<organism evidence="3 4">
    <name type="scientific">Patella caerulea</name>
    <name type="common">Rayed Mediterranean limpet</name>
    <dbReference type="NCBI Taxonomy" id="87958"/>
    <lineage>
        <taxon>Eukaryota</taxon>
        <taxon>Metazoa</taxon>
        <taxon>Spiralia</taxon>
        <taxon>Lophotrochozoa</taxon>
        <taxon>Mollusca</taxon>
        <taxon>Gastropoda</taxon>
        <taxon>Patellogastropoda</taxon>
        <taxon>Patelloidea</taxon>
        <taxon>Patellidae</taxon>
        <taxon>Patella</taxon>
    </lineage>
</organism>
<evidence type="ECO:0000256" key="2">
    <source>
        <dbReference type="SAM" id="MobiDB-lite"/>
    </source>
</evidence>
<protein>
    <recommendedName>
        <fullName evidence="5">Pentatricopeptide repeat-containing protein</fullName>
    </recommendedName>
</protein>
<dbReference type="Pfam" id="PF13041">
    <property type="entry name" value="PPR_2"/>
    <property type="match status" value="1"/>
</dbReference>